<dbReference type="PANTHER" id="PTHR43553">
    <property type="entry name" value="HEAVY METAL TRANSPORTER"/>
    <property type="match status" value="1"/>
</dbReference>
<dbReference type="NCBIfam" id="TIGR01166">
    <property type="entry name" value="cbiO"/>
    <property type="match status" value="1"/>
</dbReference>
<dbReference type="GO" id="GO:0006824">
    <property type="term" value="P:cobalt ion transport"/>
    <property type="evidence" value="ECO:0007669"/>
    <property type="project" value="InterPro"/>
</dbReference>
<dbReference type="EMBL" id="CP009508">
    <property type="protein sequence ID" value="AKB38347.1"/>
    <property type="molecule type" value="Genomic_DNA"/>
</dbReference>
<comment type="similarity">
    <text evidence="2 10">Belongs to the ABC transporter superfamily.</text>
</comment>
<dbReference type="Gene3D" id="3.40.50.300">
    <property type="entry name" value="P-loop containing nucleotide triphosphate hydrolases"/>
    <property type="match status" value="1"/>
</dbReference>
<evidence type="ECO:0000256" key="10">
    <source>
        <dbReference type="RuleBase" id="RU364103"/>
    </source>
</evidence>
<dbReference type="PROSITE" id="PS50893">
    <property type="entry name" value="ABC_TRANSPORTER_2"/>
    <property type="match status" value="1"/>
</dbReference>
<name>A0A0E3PTP1_9EURY</name>
<evidence type="ECO:0000256" key="2">
    <source>
        <dbReference type="ARBA" id="ARBA00005417"/>
    </source>
</evidence>
<keyword evidence="3 10" id="KW-0813">Transport</keyword>
<dbReference type="HOGENOM" id="CLU_000604_1_22_2"/>
<comment type="function">
    <text evidence="10">Part of an ABC transporter complex. Responsible for energy coupling to the transport system.</text>
</comment>
<dbReference type="InterPro" id="IPR050095">
    <property type="entry name" value="ECF_ABC_transporter_ATP-bd"/>
</dbReference>
<dbReference type="InterPro" id="IPR005876">
    <property type="entry name" value="Co_trans_ATP-bd"/>
</dbReference>
<evidence type="ECO:0000256" key="9">
    <source>
        <dbReference type="ARBA" id="ARBA00025157"/>
    </source>
</evidence>
<evidence type="ECO:0000256" key="5">
    <source>
        <dbReference type="ARBA" id="ARBA00022741"/>
    </source>
</evidence>
<dbReference type="GO" id="GO:0043190">
    <property type="term" value="C:ATP-binding cassette (ABC) transporter complex"/>
    <property type="evidence" value="ECO:0007669"/>
    <property type="project" value="TreeGrafter"/>
</dbReference>
<dbReference type="GO" id="GO:0005524">
    <property type="term" value="F:ATP binding"/>
    <property type="evidence" value="ECO:0007669"/>
    <property type="project" value="UniProtKB-UniRule"/>
</dbReference>
<dbReference type="InterPro" id="IPR003593">
    <property type="entry name" value="AAA+_ATPase"/>
</dbReference>
<dbReference type="SMART" id="SM00382">
    <property type="entry name" value="AAA"/>
    <property type="match status" value="1"/>
</dbReference>
<keyword evidence="6 10" id="KW-0067">ATP-binding</keyword>
<comment type="subcellular location">
    <subcellularLocation>
        <location evidence="1 10">Cell membrane</location>
        <topology evidence="1 10">Peripheral membrane protein</topology>
    </subcellularLocation>
</comment>
<evidence type="ECO:0000313" key="13">
    <source>
        <dbReference type="Proteomes" id="UP000033123"/>
    </source>
</evidence>
<evidence type="ECO:0000256" key="6">
    <source>
        <dbReference type="ARBA" id="ARBA00022840"/>
    </source>
</evidence>
<dbReference type="InterPro" id="IPR017871">
    <property type="entry name" value="ABC_transporter-like_CS"/>
</dbReference>
<dbReference type="STRING" id="1434118.MSSAC_3757"/>
<protein>
    <recommendedName>
        <fullName evidence="10">ABC transporter ATP-binding protein</fullName>
    </recommendedName>
</protein>
<evidence type="ECO:0000256" key="8">
    <source>
        <dbReference type="ARBA" id="ARBA00023136"/>
    </source>
</evidence>
<dbReference type="GO" id="GO:0042626">
    <property type="term" value="F:ATPase-coupled transmembrane transporter activity"/>
    <property type="evidence" value="ECO:0007669"/>
    <property type="project" value="TreeGrafter"/>
</dbReference>
<dbReference type="SUPFAM" id="SSF52540">
    <property type="entry name" value="P-loop containing nucleoside triphosphate hydrolases"/>
    <property type="match status" value="1"/>
</dbReference>
<dbReference type="AlphaFoldDB" id="A0A0E3PTP1"/>
<keyword evidence="5 10" id="KW-0547">Nucleotide-binding</keyword>
<dbReference type="CDD" id="cd03225">
    <property type="entry name" value="ABC_cobalt_CbiO_domain1"/>
    <property type="match status" value="1"/>
</dbReference>
<dbReference type="PATRIC" id="fig|1434118.4.peg.4836"/>
<feature type="domain" description="ABC transporter" evidence="11">
    <location>
        <begin position="47"/>
        <end position="282"/>
    </location>
</feature>
<dbReference type="RefSeq" id="WP_082093111.1">
    <property type="nucleotide sequence ID" value="NZ_CP009508.1"/>
</dbReference>
<accession>A0A0E3PTP1</accession>
<dbReference type="GeneID" id="24873460"/>
<dbReference type="PROSITE" id="PS00211">
    <property type="entry name" value="ABC_TRANSPORTER_1"/>
    <property type="match status" value="1"/>
</dbReference>
<organism evidence="12 13">
    <name type="scientific">Methanosarcina siciliae C2J</name>
    <dbReference type="NCBI Taxonomy" id="1434118"/>
    <lineage>
        <taxon>Archaea</taxon>
        <taxon>Methanobacteriati</taxon>
        <taxon>Methanobacteriota</taxon>
        <taxon>Stenosarchaea group</taxon>
        <taxon>Methanomicrobia</taxon>
        <taxon>Methanosarcinales</taxon>
        <taxon>Methanosarcinaceae</taxon>
        <taxon>Methanosarcina</taxon>
    </lineage>
</organism>
<dbReference type="Proteomes" id="UP000033123">
    <property type="component" value="Chromosome"/>
</dbReference>
<reference evidence="12 13" key="1">
    <citation type="submission" date="2014-07" db="EMBL/GenBank/DDBJ databases">
        <title>Methanogenic archaea and the global carbon cycle.</title>
        <authorList>
            <person name="Henriksen J.R."/>
            <person name="Luke J."/>
            <person name="Reinhart S."/>
            <person name="Benedict M.N."/>
            <person name="Youngblut N.D."/>
            <person name="Metcalf M.E."/>
            <person name="Whitaker R.J."/>
            <person name="Metcalf W.W."/>
        </authorList>
    </citation>
    <scope>NUCLEOTIDE SEQUENCE [LARGE SCALE GENOMIC DNA]</scope>
    <source>
        <strain evidence="12 13">C2J</strain>
    </source>
</reference>
<evidence type="ECO:0000256" key="1">
    <source>
        <dbReference type="ARBA" id="ARBA00004202"/>
    </source>
</evidence>
<evidence type="ECO:0000313" key="12">
    <source>
        <dbReference type="EMBL" id="AKB38347.1"/>
    </source>
</evidence>
<evidence type="ECO:0000256" key="3">
    <source>
        <dbReference type="ARBA" id="ARBA00022448"/>
    </source>
</evidence>
<keyword evidence="7" id="KW-1278">Translocase</keyword>
<dbReference type="InterPro" id="IPR027417">
    <property type="entry name" value="P-loop_NTPase"/>
</dbReference>
<comment type="function">
    <text evidence="9">Probably part of an ABC transporter complex. Responsible for energy coupling to the transport system.</text>
</comment>
<dbReference type="KEGG" id="msj:MSSAC_3757"/>
<dbReference type="FunFam" id="3.40.50.300:FF:000224">
    <property type="entry name" value="Energy-coupling factor transporter ATP-binding protein EcfA"/>
    <property type="match status" value="1"/>
</dbReference>
<evidence type="ECO:0000259" key="11">
    <source>
        <dbReference type="PROSITE" id="PS50893"/>
    </source>
</evidence>
<dbReference type="GO" id="GO:0016887">
    <property type="term" value="F:ATP hydrolysis activity"/>
    <property type="evidence" value="ECO:0007669"/>
    <property type="project" value="InterPro"/>
</dbReference>
<gene>
    <name evidence="12" type="ORF">MSSAC_3757</name>
</gene>
<dbReference type="InterPro" id="IPR015856">
    <property type="entry name" value="ABC_transpr_CbiO/EcfA_su"/>
</dbReference>
<keyword evidence="4 10" id="KW-1003">Cell membrane</keyword>
<keyword evidence="8 10" id="KW-0472">Membrane</keyword>
<sequence>MSISNSSHNFEITTNTLPEAEGMITPKTKTSLEEVDRASETSVIPILEIKDLCYRYPHLDSNALDKINLKIFKGERVAVLGANGAGKSTLFKHLNGILRPLSGEVQVKGEIITKKNVRMCRETVGIVFQDPDDQVLAPSVEEDIAFGPINMGLSRVEVEKRVKEALEMVGLTGFEERAPHHLSGGQKKLVAIAGILAMRPEVIVLDEPTAGLDPLSSARILELIMKMNRKLGITLLLSTHDVDVVPYFAERVFVLHHGNLEADGSPDEIFNDSKLLGKAHLRLPRVAEVFEMLQQEGLDVNIQITAEKARDEILRLVRDRKSVGLIESRKEGSFSENL</sequence>
<proteinExistence type="inferred from homology"/>
<evidence type="ECO:0000256" key="4">
    <source>
        <dbReference type="ARBA" id="ARBA00022475"/>
    </source>
</evidence>
<dbReference type="Pfam" id="PF00005">
    <property type="entry name" value="ABC_tran"/>
    <property type="match status" value="1"/>
</dbReference>
<dbReference type="PANTHER" id="PTHR43553:SF24">
    <property type="entry name" value="ENERGY-COUPLING FACTOR TRANSPORTER ATP-BINDING PROTEIN ECFA1"/>
    <property type="match status" value="1"/>
</dbReference>
<dbReference type="InterPro" id="IPR003439">
    <property type="entry name" value="ABC_transporter-like_ATP-bd"/>
</dbReference>
<evidence type="ECO:0000256" key="7">
    <source>
        <dbReference type="ARBA" id="ARBA00022967"/>
    </source>
</evidence>